<dbReference type="EMBL" id="JAWJBA010000347">
    <property type="protein sequence ID" value="MDV2687127.1"/>
    <property type="molecule type" value="Genomic_DNA"/>
</dbReference>
<evidence type="ECO:0000313" key="2">
    <source>
        <dbReference type="EMBL" id="MDV2687127.1"/>
    </source>
</evidence>
<proteinExistence type="predicted"/>
<name>A0ABU3XGV5_9BACI</name>
<dbReference type="Pfam" id="PF01612">
    <property type="entry name" value="DNA_pol_A_exo1"/>
    <property type="match status" value="1"/>
</dbReference>
<comment type="caution">
    <text evidence="2">The sequence shown here is derived from an EMBL/GenBank/DDBJ whole genome shotgun (WGS) entry which is preliminary data.</text>
</comment>
<dbReference type="Gene3D" id="3.30.420.10">
    <property type="entry name" value="Ribonuclease H-like superfamily/Ribonuclease H"/>
    <property type="match status" value="1"/>
</dbReference>
<evidence type="ECO:0000313" key="3">
    <source>
        <dbReference type="Proteomes" id="UP001287282"/>
    </source>
</evidence>
<dbReference type="Proteomes" id="UP001287282">
    <property type="component" value="Unassembled WGS sequence"/>
</dbReference>
<feature type="non-terminal residue" evidence="2">
    <location>
        <position position="89"/>
    </location>
</feature>
<organism evidence="2 3">
    <name type="scientific">Alkalihalophilus lindianensis</name>
    <dbReference type="NCBI Taxonomy" id="1630542"/>
    <lineage>
        <taxon>Bacteria</taxon>
        <taxon>Bacillati</taxon>
        <taxon>Bacillota</taxon>
        <taxon>Bacilli</taxon>
        <taxon>Bacillales</taxon>
        <taxon>Bacillaceae</taxon>
        <taxon>Alkalihalophilus</taxon>
    </lineage>
</organism>
<evidence type="ECO:0000259" key="1">
    <source>
        <dbReference type="Pfam" id="PF01612"/>
    </source>
</evidence>
<dbReference type="InterPro" id="IPR002562">
    <property type="entry name" value="3'-5'_exonuclease_dom"/>
</dbReference>
<dbReference type="InterPro" id="IPR036397">
    <property type="entry name" value="RNaseH_sf"/>
</dbReference>
<keyword evidence="3" id="KW-1185">Reference proteome</keyword>
<accession>A0ABU3XGV5</accession>
<dbReference type="InterPro" id="IPR012337">
    <property type="entry name" value="RNaseH-like_sf"/>
</dbReference>
<feature type="non-terminal residue" evidence="2">
    <location>
        <position position="1"/>
    </location>
</feature>
<feature type="domain" description="3'-5' exonuclease" evidence="1">
    <location>
        <begin position="3"/>
        <end position="87"/>
    </location>
</feature>
<gene>
    <name evidence="2" type="ORF">RYX56_22525</name>
</gene>
<dbReference type="SUPFAM" id="SSF53098">
    <property type="entry name" value="Ribonuclease H-like"/>
    <property type="match status" value="1"/>
</dbReference>
<reference evidence="2 3" key="1">
    <citation type="submission" date="2023-10" db="EMBL/GenBank/DDBJ databases">
        <title>Screening of Alkalihalobacillus lindianensis BZ-TG-R113 and Its Alleviation of Salt Stress on Rapeseed Growth.</title>
        <authorList>
            <person name="Zhao B."/>
            <person name="Guo T."/>
        </authorList>
    </citation>
    <scope>NUCLEOTIDE SEQUENCE [LARGE SCALE GENOMIC DNA]</scope>
    <source>
        <strain evidence="2 3">BZ-TG-R113</strain>
    </source>
</reference>
<sequence>YDALRPLLESDSVLKVGQNIKYDLNILARCAKIAVSPIDDTMIVSFALDAGRSLEGIGGGHGMDELAQRHLTHTTLTFKDICGAGKKSI</sequence>
<protein>
    <recommendedName>
        <fullName evidence="1">3'-5' exonuclease domain-containing protein</fullName>
    </recommendedName>
</protein>